<dbReference type="GO" id="GO:0043565">
    <property type="term" value="F:sequence-specific DNA binding"/>
    <property type="evidence" value="ECO:0007669"/>
    <property type="project" value="InterPro"/>
</dbReference>
<dbReference type="CDD" id="cd00202">
    <property type="entry name" value="ZnF_GATA"/>
    <property type="match status" value="1"/>
</dbReference>
<dbReference type="SUPFAM" id="SSF57716">
    <property type="entry name" value="Glucocorticoid receptor-like (DNA-binding domain)"/>
    <property type="match status" value="1"/>
</dbReference>
<dbReference type="PANTHER" id="PTHR47255:SF4">
    <property type="entry name" value="GATA ZINC FINGER DOMAIN-CONTAINING PROTEIN 12"/>
    <property type="match status" value="1"/>
</dbReference>
<feature type="compositionally biased region" description="Acidic residues" evidence="5">
    <location>
        <begin position="217"/>
        <end position="228"/>
    </location>
</feature>
<dbReference type="Gene3D" id="3.30.50.10">
    <property type="entry name" value="Erythroid Transcription Factor GATA-1, subunit A"/>
    <property type="match status" value="1"/>
</dbReference>
<keyword evidence="3" id="KW-0862">Zinc</keyword>
<dbReference type="InterPro" id="IPR013088">
    <property type="entry name" value="Znf_NHR/GATA"/>
</dbReference>
<keyword evidence="2 4" id="KW-0863">Zinc-finger</keyword>
<feature type="region of interest" description="Disordered" evidence="5">
    <location>
        <begin position="211"/>
        <end position="255"/>
    </location>
</feature>
<gene>
    <name evidence="7" type="ORF">TCHU04912_LOCUS12789</name>
</gene>
<accession>A0A7S1SWL9</accession>
<organism evidence="7">
    <name type="scientific">Tetraselmis chuii</name>
    <dbReference type="NCBI Taxonomy" id="63592"/>
    <lineage>
        <taxon>Eukaryota</taxon>
        <taxon>Viridiplantae</taxon>
        <taxon>Chlorophyta</taxon>
        <taxon>core chlorophytes</taxon>
        <taxon>Chlorodendrophyceae</taxon>
        <taxon>Chlorodendrales</taxon>
        <taxon>Chlorodendraceae</taxon>
        <taxon>Tetraselmis</taxon>
    </lineage>
</organism>
<feature type="compositionally biased region" description="Polar residues" evidence="5">
    <location>
        <begin position="62"/>
        <end position="76"/>
    </location>
</feature>
<evidence type="ECO:0000256" key="5">
    <source>
        <dbReference type="SAM" id="MobiDB-lite"/>
    </source>
</evidence>
<evidence type="ECO:0000313" key="7">
    <source>
        <dbReference type="EMBL" id="CAD9210550.1"/>
    </source>
</evidence>
<dbReference type="EMBL" id="HBGG01024618">
    <property type="protein sequence ID" value="CAD9210550.1"/>
    <property type="molecule type" value="Transcribed_RNA"/>
</dbReference>
<dbReference type="GO" id="GO:0008270">
    <property type="term" value="F:zinc ion binding"/>
    <property type="evidence" value="ECO:0007669"/>
    <property type="project" value="UniProtKB-KW"/>
</dbReference>
<evidence type="ECO:0000259" key="6">
    <source>
        <dbReference type="PROSITE" id="PS50114"/>
    </source>
</evidence>
<evidence type="ECO:0000256" key="1">
    <source>
        <dbReference type="ARBA" id="ARBA00022723"/>
    </source>
</evidence>
<dbReference type="PROSITE" id="PS00344">
    <property type="entry name" value="GATA_ZN_FINGER_1"/>
    <property type="match status" value="1"/>
</dbReference>
<dbReference type="InterPro" id="IPR052138">
    <property type="entry name" value="GATA_ZnFinger_Domain"/>
</dbReference>
<feature type="region of interest" description="Disordered" evidence="5">
    <location>
        <begin position="61"/>
        <end position="112"/>
    </location>
</feature>
<evidence type="ECO:0000256" key="3">
    <source>
        <dbReference type="ARBA" id="ARBA00022833"/>
    </source>
</evidence>
<dbReference type="PANTHER" id="PTHR47255">
    <property type="entry name" value="GATA TRANSCRIPTION FACTOR 22-RELATED"/>
    <property type="match status" value="1"/>
</dbReference>
<evidence type="ECO:0000256" key="4">
    <source>
        <dbReference type="PROSITE-ProRule" id="PRU00094"/>
    </source>
</evidence>
<feature type="domain" description="GATA-type" evidence="6">
    <location>
        <begin position="339"/>
        <end position="375"/>
    </location>
</feature>
<dbReference type="PROSITE" id="PS50114">
    <property type="entry name" value="GATA_ZN_FINGER_2"/>
    <property type="match status" value="1"/>
</dbReference>
<sequence>MALVELWRADSWAPPMLGCGAEVLSLLRTDSEAAVAASVPSPLPATRLHCASSALTVLRGTASRTQLRTQTRLSSASREEPASTRSPAPAVPFAPRQRHPRPGAAVPLPPADRTATVTGKVIGTEARQELPPLPMDVGLLGEEPLFPQMWDDDALPEDTAWMFDPAADPLSEPNTSVLDELAGPYGCGALCDPSDEPASPVSVFYADGCNSESCPSSDDDQDNSDDYQESAKPESSDVSGATAMDSGIDSSSRLLNDTAFGPTVAVIESALDEEESPAPPMASRKRTRAVGSAPVESNSVDSEPEVPIRESSSRTSKKARKAPQPVKNNPKTALAKGKGKGRQSCLQCFTFSTPQWREGPQGARTLCNACGVRYRKQLNLAKKAKACK</sequence>
<dbReference type="AlphaFoldDB" id="A0A7S1SWL9"/>
<dbReference type="GO" id="GO:0006355">
    <property type="term" value="P:regulation of DNA-templated transcription"/>
    <property type="evidence" value="ECO:0007669"/>
    <property type="project" value="InterPro"/>
</dbReference>
<keyword evidence="1" id="KW-0479">Metal-binding</keyword>
<dbReference type="SMART" id="SM00401">
    <property type="entry name" value="ZnF_GATA"/>
    <property type="match status" value="1"/>
</dbReference>
<proteinExistence type="predicted"/>
<feature type="region of interest" description="Disordered" evidence="5">
    <location>
        <begin position="270"/>
        <end position="338"/>
    </location>
</feature>
<protein>
    <recommendedName>
        <fullName evidence="6">GATA-type domain-containing protein</fullName>
    </recommendedName>
</protein>
<dbReference type="InterPro" id="IPR000679">
    <property type="entry name" value="Znf_GATA"/>
</dbReference>
<reference evidence="7" key="1">
    <citation type="submission" date="2021-01" db="EMBL/GenBank/DDBJ databases">
        <authorList>
            <person name="Corre E."/>
            <person name="Pelletier E."/>
            <person name="Niang G."/>
            <person name="Scheremetjew M."/>
            <person name="Finn R."/>
            <person name="Kale V."/>
            <person name="Holt S."/>
            <person name="Cochrane G."/>
            <person name="Meng A."/>
            <person name="Brown T."/>
            <person name="Cohen L."/>
        </authorList>
    </citation>
    <scope>NUCLEOTIDE SEQUENCE</scope>
    <source>
        <strain evidence="7">PLY429</strain>
    </source>
</reference>
<name>A0A7S1SWL9_9CHLO</name>
<evidence type="ECO:0000256" key="2">
    <source>
        <dbReference type="ARBA" id="ARBA00022771"/>
    </source>
</evidence>
<dbReference type="Pfam" id="PF00320">
    <property type="entry name" value="GATA"/>
    <property type="match status" value="1"/>
</dbReference>